<feature type="region of interest" description="Disordered" evidence="1">
    <location>
        <begin position="1"/>
        <end position="141"/>
    </location>
</feature>
<dbReference type="Proteomes" id="UP000182658">
    <property type="component" value="Unassembled WGS sequence"/>
</dbReference>
<feature type="compositionally biased region" description="Basic and acidic residues" evidence="1">
    <location>
        <begin position="114"/>
        <end position="126"/>
    </location>
</feature>
<feature type="compositionally biased region" description="Basic and acidic residues" evidence="1">
    <location>
        <begin position="59"/>
        <end position="68"/>
    </location>
</feature>
<gene>
    <name evidence="2" type="ORF">CONLIGDRAFT_649823</name>
</gene>
<reference evidence="2 3" key="1">
    <citation type="submission" date="2016-10" db="EMBL/GenBank/DDBJ databases">
        <title>Draft genome sequence of Coniochaeta ligniaria NRRL30616, a lignocellulolytic fungus for bioabatement of inhibitors in plant biomass hydrolysates.</title>
        <authorList>
            <consortium name="DOE Joint Genome Institute"/>
            <person name="Jimenez D.J."/>
            <person name="Hector R.E."/>
            <person name="Riley R."/>
            <person name="Sun H."/>
            <person name="Grigoriev I.V."/>
            <person name="Van Elsas J.D."/>
            <person name="Nichols N.N."/>
        </authorList>
    </citation>
    <scope>NUCLEOTIDE SEQUENCE [LARGE SCALE GENOMIC DNA]</scope>
    <source>
        <strain evidence="2 3">NRRL 30616</strain>
    </source>
</reference>
<keyword evidence="3" id="KW-1185">Reference proteome</keyword>
<proteinExistence type="predicted"/>
<evidence type="ECO:0000256" key="1">
    <source>
        <dbReference type="SAM" id="MobiDB-lite"/>
    </source>
</evidence>
<dbReference type="InParanoid" id="A0A1J7IQB8"/>
<evidence type="ECO:0000313" key="3">
    <source>
        <dbReference type="Proteomes" id="UP000182658"/>
    </source>
</evidence>
<protein>
    <submittedName>
        <fullName evidence="2">Uncharacterized protein</fullName>
    </submittedName>
</protein>
<feature type="compositionally biased region" description="Polar residues" evidence="1">
    <location>
        <begin position="15"/>
        <end position="47"/>
    </location>
</feature>
<feature type="compositionally biased region" description="Polar residues" evidence="1">
    <location>
        <begin position="74"/>
        <end position="100"/>
    </location>
</feature>
<name>A0A1J7IQB8_9PEZI</name>
<sequence length="141" mass="15201">MKGSQRSNAIGRIKPSTQSSRRTGSMLLSPSTKVSTTLKDPNETHAQVNKADGQAEEGELAHHEKCNEDENSDDTSLPSPDRSSPTPGKTETSQSCSADSSDAPPQHIPRHGCSSREPRYSDDLRRQRACQISGPKFAAPS</sequence>
<accession>A0A1J7IQB8</accession>
<dbReference type="AlphaFoldDB" id="A0A1J7IQB8"/>
<dbReference type="EMBL" id="KV875107">
    <property type="protein sequence ID" value="OIW23305.1"/>
    <property type="molecule type" value="Genomic_DNA"/>
</dbReference>
<evidence type="ECO:0000313" key="2">
    <source>
        <dbReference type="EMBL" id="OIW23305.1"/>
    </source>
</evidence>
<organism evidence="2 3">
    <name type="scientific">Coniochaeta ligniaria NRRL 30616</name>
    <dbReference type="NCBI Taxonomy" id="1408157"/>
    <lineage>
        <taxon>Eukaryota</taxon>
        <taxon>Fungi</taxon>
        <taxon>Dikarya</taxon>
        <taxon>Ascomycota</taxon>
        <taxon>Pezizomycotina</taxon>
        <taxon>Sordariomycetes</taxon>
        <taxon>Sordariomycetidae</taxon>
        <taxon>Coniochaetales</taxon>
        <taxon>Coniochaetaceae</taxon>
        <taxon>Coniochaeta</taxon>
    </lineage>
</organism>